<gene>
    <name evidence="2" type="ordered locus">Os01g0199351</name>
    <name evidence="2" type="ORF">OSNPB_010199351</name>
</gene>
<keyword evidence="3" id="KW-1185">Reference proteome</keyword>
<sequence length="83" mass="8826">MLKLAVVIVASLWSAHHHSHIDRSMANMPSPPATPSPTSTAHISSMVKLDIVMPSPSLSDAICRNASMASCFRPCTSSHRGDS</sequence>
<protein>
    <submittedName>
        <fullName evidence="2">Os01g0199351 protein</fullName>
    </submittedName>
</protein>
<evidence type="ECO:0000313" key="2">
    <source>
        <dbReference type="EMBL" id="BAS70889.1"/>
    </source>
</evidence>
<dbReference type="Proteomes" id="UP000059680">
    <property type="component" value="Chromosome 1"/>
</dbReference>
<dbReference type="PaxDb" id="39947-A0A0N7KCI2"/>
<organism evidence="2 3">
    <name type="scientific">Oryza sativa subsp. japonica</name>
    <name type="common">Rice</name>
    <dbReference type="NCBI Taxonomy" id="39947"/>
    <lineage>
        <taxon>Eukaryota</taxon>
        <taxon>Viridiplantae</taxon>
        <taxon>Streptophyta</taxon>
        <taxon>Embryophyta</taxon>
        <taxon>Tracheophyta</taxon>
        <taxon>Spermatophyta</taxon>
        <taxon>Magnoliopsida</taxon>
        <taxon>Liliopsida</taxon>
        <taxon>Poales</taxon>
        <taxon>Poaceae</taxon>
        <taxon>BOP clade</taxon>
        <taxon>Oryzoideae</taxon>
        <taxon>Oryzeae</taxon>
        <taxon>Oryzinae</taxon>
        <taxon>Oryza</taxon>
        <taxon>Oryza sativa</taxon>
    </lineage>
</organism>
<feature type="chain" id="PRO_5006014706" evidence="1">
    <location>
        <begin position="18"/>
        <end position="83"/>
    </location>
</feature>
<reference evidence="2 3" key="2">
    <citation type="journal article" date="2013" name="Plant Cell Physiol.">
        <title>Rice Annotation Project Database (RAP-DB): an integrative and interactive database for rice genomics.</title>
        <authorList>
            <person name="Sakai H."/>
            <person name="Lee S.S."/>
            <person name="Tanaka T."/>
            <person name="Numa H."/>
            <person name="Kim J."/>
            <person name="Kawahara Y."/>
            <person name="Wakimoto H."/>
            <person name="Yang C.C."/>
            <person name="Iwamoto M."/>
            <person name="Abe T."/>
            <person name="Yamada Y."/>
            <person name="Muto A."/>
            <person name="Inokuchi H."/>
            <person name="Ikemura T."/>
            <person name="Matsumoto T."/>
            <person name="Sasaki T."/>
            <person name="Itoh T."/>
        </authorList>
    </citation>
    <scope>NUCLEOTIDE SEQUENCE [LARGE SCALE GENOMIC DNA]</scope>
    <source>
        <strain evidence="3">cv. Nipponbare</strain>
    </source>
</reference>
<feature type="signal peptide" evidence="1">
    <location>
        <begin position="1"/>
        <end position="17"/>
    </location>
</feature>
<accession>A0A0N7KCI2</accession>
<reference evidence="3" key="1">
    <citation type="journal article" date="2005" name="Nature">
        <title>The map-based sequence of the rice genome.</title>
        <authorList>
            <consortium name="International rice genome sequencing project (IRGSP)"/>
            <person name="Matsumoto T."/>
            <person name="Wu J."/>
            <person name="Kanamori H."/>
            <person name="Katayose Y."/>
            <person name="Fujisawa M."/>
            <person name="Namiki N."/>
            <person name="Mizuno H."/>
            <person name="Yamamoto K."/>
            <person name="Antonio B.A."/>
            <person name="Baba T."/>
            <person name="Sakata K."/>
            <person name="Nagamura Y."/>
            <person name="Aoki H."/>
            <person name="Arikawa K."/>
            <person name="Arita K."/>
            <person name="Bito T."/>
            <person name="Chiden Y."/>
            <person name="Fujitsuka N."/>
            <person name="Fukunaka R."/>
            <person name="Hamada M."/>
            <person name="Harada C."/>
            <person name="Hayashi A."/>
            <person name="Hijishita S."/>
            <person name="Honda M."/>
            <person name="Hosokawa S."/>
            <person name="Ichikawa Y."/>
            <person name="Idonuma A."/>
            <person name="Iijima M."/>
            <person name="Ikeda M."/>
            <person name="Ikeno M."/>
            <person name="Ito K."/>
            <person name="Ito S."/>
            <person name="Ito T."/>
            <person name="Ito Y."/>
            <person name="Ito Y."/>
            <person name="Iwabuchi A."/>
            <person name="Kamiya K."/>
            <person name="Karasawa W."/>
            <person name="Kurita K."/>
            <person name="Katagiri S."/>
            <person name="Kikuta A."/>
            <person name="Kobayashi H."/>
            <person name="Kobayashi N."/>
            <person name="Machita K."/>
            <person name="Maehara T."/>
            <person name="Masukawa M."/>
            <person name="Mizubayashi T."/>
            <person name="Mukai Y."/>
            <person name="Nagasaki H."/>
            <person name="Nagata Y."/>
            <person name="Naito S."/>
            <person name="Nakashima M."/>
            <person name="Nakama Y."/>
            <person name="Nakamichi Y."/>
            <person name="Nakamura M."/>
            <person name="Meguro A."/>
            <person name="Negishi M."/>
            <person name="Ohta I."/>
            <person name="Ohta T."/>
            <person name="Okamoto M."/>
            <person name="Ono N."/>
            <person name="Saji S."/>
            <person name="Sakaguchi M."/>
            <person name="Sakai K."/>
            <person name="Shibata M."/>
            <person name="Shimokawa T."/>
            <person name="Song J."/>
            <person name="Takazaki Y."/>
            <person name="Terasawa K."/>
            <person name="Tsugane M."/>
            <person name="Tsuji K."/>
            <person name="Ueda S."/>
            <person name="Waki K."/>
            <person name="Yamagata H."/>
            <person name="Yamamoto M."/>
            <person name="Yamamoto S."/>
            <person name="Yamane H."/>
            <person name="Yoshiki S."/>
            <person name="Yoshihara R."/>
            <person name="Yukawa K."/>
            <person name="Zhong H."/>
            <person name="Yano M."/>
            <person name="Yuan Q."/>
            <person name="Ouyang S."/>
            <person name="Liu J."/>
            <person name="Jones K.M."/>
            <person name="Gansberger K."/>
            <person name="Moffat K."/>
            <person name="Hill J."/>
            <person name="Bera J."/>
            <person name="Fadrosh D."/>
            <person name="Jin S."/>
            <person name="Johri S."/>
            <person name="Kim M."/>
            <person name="Overton L."/>
            <person name="Reardon M."/>
            <person name="Tsitrin T."/>
            <person name="Vuong H."/>
            <person name="Weaver B."/>
            <person name="Ciecko A."/>
            <person name="Tallon L."/>
            <person name="Jackson J."/>
            <person name="Pai G."/>
            <person name="Aken S.V."/>
            <person name="Utterback T."/>
            <person name="Reidmuller S."/>
            <person name="Feldblyum T."/>
            <person name="Hsiao J."/>
            <person name="Zismann V."/>
            <person name="Iobst S."/>
            <person name="de Vazeille A.R."/>
            <person name="Buell C.R."/>
            <person name="Ying K."/>
            <person name="Li Y."/>
            <person name="Lu T."/>
            <person name="Huang Y."/>
            <person name="Zhao Q."/>
            <person name="Feng Q."/>
            <person name="Zhang L."/>
            <person name="Zhu J."/>
            <person name="Weng Q."/>
            <person name="Mu J."/>
            <person name="Lu Y."/>
            <person name="Fan D."/>
            <person name="Liu Y."/>
            <person name="Guan J."/>
            <person name="Zhang Y."/>
            <person name="Yu S."/>
            <person name="Liu X."/>
            <person name="Zhang Y."/>
            <person name="Hong G."/>
            <person name="Han B."/>
            <person name="Choisne N."/>
            <person name="Demange N."/>
            <person name="Orjeda G."/>
            <person name="Samain S."/>
            <person name="Cattolico L."/>
            <person name="Pelletier E."/>
            <person name="Couloux A."/>
            <person name="Segurens B."/>
            <person name="Wincker P."/>
            <person name="D'Hont A."/>
            <person name="Scarpelli C."/>
            <person name="Weissenbach J."/>
            <person name="Salanoubat M."/>
            <person name="Quetier F."/>
            <person name="Yu Y."/>
            <person name="Kim H.R."/>
            <person name="Rambo T."/>
            <person name="Currie J."/>
            <person name="Collura K."/>
            <person name="Luo M."/>
            <person name="Yang T."/>
            <person name="Ammiraju J.S.S."/>
            <person name="Engler F."/>
            <person name="Soderlund C."/>
            <person name="Wing R.A."/>
            <person name="Palmer L.E."/>
            <person name="de la Bastide M."/>
            <person name="Spiegel L."/>
            <person name="Nascimento L."/>
            <person name="Zutavern T."/>
            <person name="O'Shaughnessy A."/>
            <person name="Dike S."/>
            <person name="Dedhia N."/>
            <person name="Preston R."/>
            <person name="Balija V."/>
            <person name="McCombie W.R."/>
            <person name="Chow T."/>
            <person name="Chen H."/>
            <person name="Chung M."/>
            <person name="Chen C."/>
            <person name="Shaw J."/>
            <person name="Wu H."/>
            <person name="Hsiao K."/>
            <person name="Chao Y."/>
            <person name="Chu M."/>
            <person name="Cheng C."/>
            <person name="Hour A."/>
            <person name="Lee P."/>
            <person name="Lin S."/>
            <person name="Lin Y."/>
            <person name="Liou J."/>
            <person name="Liu S."/>
            <person name="Hsing Y."/>
            <person name="Raghuvanshi S."/>
            <person name="Mohanty A."/>
            <person name="Bharti A.K."/>
            <person name="Gaur A."/>
            <person name="Gupta V."/>
            <person name="Kumar D."/>
            <person name="Ravi V."/>
            <person name="Vij S."/>
            <person name="Kapur A."/>
            <person name="Khurana P."/>
            <person name="Khurana P."/>
            <person name="Khurana J.P."/>
            <person name="Tyagi A.K."/>
            <person name="Gaikwad K."/>
            <person name="Singh A."/>
            <person name="Dalal V."/>
            <person name="Srivastava S."/>
            <person name="Dixit A."/>
            <person name="Pal A.K."/>
            <person name="Ghazi I.A."/>
            <person name="Yadav M."/>
            <person name="Pandit A."/>
            <person name="Bhargava A."/>
            <person name="Sureshbabu K."/>
            <person name="Batra K."/>
            <person name="Sharma T.R."/>
            <person name="Mohapatra T."/>
            <person name="Singh N.K."/>
            <person name="Messing J."/>
            <person name="Nelson A.B."/>
            <person name="Fuks G."/>
            <person name="Kavchok S."/>
            <person name="Keizer G."/>
            <person name="Linton E."/>
            <person name="Llaca V."/>
            <person name="Song R."/>
            <person name="Tanyolac B."/>
            <person name="Young S."/>
            <person name="Ho-Il K."/>
            <person name="Hahn J.H."/>
            <person name="Sangsakoo G."/>
            <person name="Vanavichit A."/>
            <person name="de Mattos Luiz.A.T."/>
            <person name="Zimmer P.D."/>
            <person name="Malone G."/>
            <person name="Dellagostin O."/>
            <person name="de Oliveira A.C."/>
            <person name="Bevan M."/>
            <person name="Bancroft I."/>
            <person name="Minx P."/>
            <person name="Cordum H."/>
            <person name="Wilson R."/>
            <person name="Cheng Z."/>
            <person name="Jin W."/>
            <person name="Jiang J."/>
            <person name="Leong S.A."/>
            <person name="Iwama H."/>
            <person name="Gojobori T."/>
            <person name="Itoh T."/>
            <person name="Niimura Y."/>
            <person name="Fujii Y."/>
            <person name="Habara T."/>
            <person name="Sakai H."/>
            <person name="Sato Y."/>
            <person name="Wilson G."/>
            <person name="Kumar K."/>
            <person name="McCouch S."/>
            <person name="Juretic N."/>
            <person name="Hoen D."/>
            <person name="Wright S."/>
            <person name="Bruskiewich R."/>
            <person name="Bureau T."/>
            <person name="Miyao A."/>
            <person name="Hirochika H."/>
            <person name="Nishikawa T."/>
            <person name="Kadowaki K."/>
            <person name="Sugiura M."/>
            <person name="Burr B."/>
            <person name="Sasaki T."/>
        </authorList>
    </citation>
    <scope>NUCLEOTIDE SEQUENCE [LARGE SCALE GENOMIC DNA]</scope>
    <source>
        <strain evidence="3">cv. Nipponbare</strain>
    </source>
</reference>
<evidence type="ECO:0000313" key="3">
    <source>
        <dbReference type="Proteomes" id="UP000059680"/>
    </source>
</evidence>
<evidence type="ECO:0000256" key="1">
    <source>
        <dbReference type="SAM" id="SignalP"/>
    </source>
</evidence>
<dbReference type="EMBL" id="AP014957">
    <property type="protein sequence ID" value="BAS70889.1"/>
    <property type="molecule type" value="Genomic_DNA"/>
</dbReference>
<dbReference type="AlphaFoldDB" id="A0A0N7KCI2"/>
<reference evidence="2 3" key="3">
    <citation type="journal article" date="2013" name="Rice">
        <title>Improvement of the Oryza sativa Nipponbare reference genome using next generation sequence and optical map data.</title>
        <authorList>
            <person name="Kawahara Y."/>
            <person name="de la Bastide M."/>
            <person name="Hamilton J.P."/>
            <person name="Kanamori H."/>
            <person name="McCombie W.R."/>
            <person name="Ouyang S."/>
            <person name="Schwartz D.C."/>
            <person name="Tanaka T."/>
            <person name="Wu J."/>
            <person name="Zhou S."/>
            <person name="Childs K.L."/>
            <person name="Davidson R.M."/>
            <person name="Lin H."/>
            <person name="Quesada-Ocampo L."/>
            <person name="Vaillancourt B."/>
            <person name="Sakai H."/>
            <person name="Lee S.S."/>
            <person name="Kim J."/>
            <person name="Numa H."/>
            <person name="Itoh T."/>
            <person name="Buell C.R."/>
            <person name="Matsumoto T."/>
        </authorList>
    </citation>
    <scope>NUCLEOTIDE SEQUENCE [LARGE SCALE GENOMIC DNA]</scope>
    <source>
        <strain evidence="3">cv. Nipponbare</strain>
    </source>
</reference>
<dbReference type="InParanoid" id="A0A0N7KCI2"/>
<name>A0A0N7KCI2_ORYSJ</name>
<keyword evidence="1" id="KW-0732">Signal</keyword>
<proteinExistence type="predicted"/>